<evidence type="ECO:0000313" key="9">
    <source>
        <dbReference type="Proteomes" id="UP001138961"/>
    </source>
</evidence>
<keyword evidence="5 6" id="KW-0732">Signal</keyword>
<dbReference type="EMBL" id="JAJATZ010000002">
    <property type="protein sequence ID" value="MCB5198626.1"/>
    <property type="molecule type" value="Genomic_DNA"/>
</dbReference>
<evidence type="ECO:0000256" key="4">
    <source>
        <dbReference type="ARBA" id="ARBA00022496"/>
    </source>
</evidence>
<dbReference type="InterPro" id="IPR051313">
    <property type="entry name" value="Bact_iron-sidero_bind"/>
</dbReference>
<accession>A0ABS8BSD6</accession>
<keyword evidence="4" id="KW-0408">Iron</keyword>
<name>A0ABS8BSD6_9RHOB</name>
<dbReference type="PROSITE" id="PS50983">
    <property type="entry name" value="FE_B12_PBP"/>
    <property type="match status" value="1"/>
</dbReference>
<comment type="similarity">
    <text evidence="2">Belongs to the bacterial solute-binding protein 8 family.</text>
</comment>
<comment type="caution">
    <text evidence="8">The sequence shown here is derived from an EMBL/GenBank/DDBJ whole genome shotgun (WGS) entry which is preliminary data.</text>
</comment>
<evidence type="ECO:0000256" key="3">
    <source>
        <dbReference type="ARBA" id="ARBA00022448"/>
    </source>
</evidence>
<organism evidence="8 9">
    <name type="scientific">Loktanella gaetbuli</name>
    <dbReference type="NCBI Taxonomy" id="2881335"/>
    <lineage>
        <taxon>Bacteria</taxon>
        <taxon>Pseudomonadati</taxon>
        <taxon>Pseudomonadota</taxon>
        <taxon>Alphaproteobacteria</taxon>
        <taxon>Rhodobacterales</taxon>
        <taxon>Roseobacteraceae</taxon>
        <taxon>Loktanella</taxon>
    </lineage>
</organism>
<dbReference type="InterPro" id="IPR002491">
    <property type="entry name" value="ABC_transptr_periplasmic_BD"/>
</dbReference>
<feature type="domain" description="Fe/B12 periplasmic-binding" evidence="7">
    <location>
        <begin position="39"/>
        <end position="298"/>
    </location>
</feature>
<keyword evidence="3" id="KW-0813">Transport</keyword>
<dbReference type="CDD" id="cd01140">
    <property type="entry name" value="FatB"/>
    <property type="match status" value="1"/>
</dbReference>
<dbReference type="PANTHER" id="PTHR30532">
    <property type="entry name" value="IRON III DICITRATE-BINDING PERIPLASMIC PROTEIN"/>
    <property type="match status" value="1"/>
</dbReference>
<feature type="signal peptide" evidence="6">
    <location>
        <begin position="1"/>
        <end position="19"/>
    </location>
</feature>
<dbReference type="Pfam" id="PF01497">
    <property type="entry name" value="Peripla_BP_2"/>
    <property type="match status" value="1"/>
</dbReference>
<evidence type="ECO:0000256" key="5">
    <source>
        <dbReference type="ARBA" id="ARBA00022729"/>
    </source>
</evidence>
<gene>
    <name evidence="8" type="ORF">LGQ03_05185</name>
</gene>
<keyword evidence="4" id="KW-0406">Ion transport</keyword>
<proteinExistence type="inferred from homology"/>
<evidence type="ECO:0000259" key="7">
    <source>
        <dbReference type="PROSITE" id="PS50983"/>
    </source>
</evidence>
<dbReference type="Gene3D" id="3.40.50.1980">
    <property type="entry name" value="Nitrogenase molybdenum iron protein domain"/>
    <property type="match status" value="2"/>
</dbReference>
<evidence type="ECO:0000256" key="6">
    <source>
        <dbReference type="SAM" id="SignalP"/>
    </source>
</evidence>
<dbReference type="InterPro" id="IPR033870">
    <property type="entry name" value="FatB"/>
</dbReference>
<protein>
    <submittedName>
        <fullName evidence="8">Siderophore ABC transporter substrate-binding protein</fullName>
    </submittedName>
</protein>
<keyword evidence="4" id="KW-0410">Iron transport</keyword>
<evidence type="ECO:0000256" key="2">
    <source>
        <dbReference type="ARBA" id="ARBA00008814"/>
    </source>
</evidence>
<dbReference type="PANTHER" id="PTHR30532:SF28">
    <property type="entry name" value="PETROBACTIN-BINDING PROTEIN YCLQ"/>
    <property type="match status" value="1"/>
</dbReference>
<evidence type="ECO:0000313" key="8">
    <source>
        <dbReference type="EMBL" id="MCB5198626.1"/>
    </source>
</evidence>
<dbReference type="SUPFAM" id="SSF53807">
    <property type="entry name" value="Helical backbone' metal receptor"/>
    <property type="match status" value="1"/>
</dbReference>
<feature type="chain" id="PRO_5045365274" evidence="6">
    <location>
        <begin position="20"/>
        <end position="300"/>
    </location>
</feature>
<reference evidence="8" key="1">
    <citation type="submission" date="2021-10" db="EMBL/GenBank/DDBJ databases">
        <title>Loktanella gaetbuli sp. nov., isolated from a tidal flat.</title>
        <authorList>
            <person name="Park S."/>
            <person name="Yoon J.-H."/>
        </authorList>
    </citation>
    <scope>NUCLEOTIDE SEQUENCE</scope>
    <source>
        <strain evidence="8">TSTF-M6</strain>
    </source>
</reference>
<dbReference type="Proteomes" id="UP001138961">
    <property type="component" value="Unassembled WGS sequence"/>
</dbReference>
<dbReference type="RefSeq" id="WP_226747539.1">
    <property type="nucleotide sequence ID" value="NZ_JAJATZ010000002.1"/>
</dbReference>
<evidence type="ECO:0000256" key="1">
    <source>
        <dbReference type="ARBA" id="ARBA00004196"/>
    </source>
</evidence>
<comment type="subcellular location">
    <subcellularLocation>
        <location evidence="1">Cell envelope</location>
    </subcellularLocation>
</comment>
<keyword evidence="9" id="KW-1185">Reference proteome</keyword>
<sequence length="300" mass="30757">MKVTLPMLALAGFATTAAAQQVEVPTFAGPVDVATSPQRVVAFDLAAIDSLDALGVTVDGVPDFTPPAYLADAMDGITTVGTLFEPDFEALAVMAPDLIIAGGRSQTQVDALSRVAPTLDMTISETVIDDAIARVIAYGQIFDKAEAAATLTADLDAAVTQAQSVAAGKGRALILLTNGGKISAYGEGSRFGWIHSALNIPQAYPDLTSGSHGEAVSFEFVAEVDPDWIFVVDRGAAIGQEGEAAAVTLDNPLVAETKAAQQGQIVYLDSAPLYLAGGGIQSLMGTIADITAALQGDTDS</sequence>